<dbReference type="Proteomes" id="UP001164929">
    <property type="component" value="Chromosome 19"/>
</dbReference>
<protein>
    <submittedName>
        <fullName evidence="1">Uncharacterized protein</fullName>
    </submittedName>
</protein>
<dbReference type="AlphaFoldDB" id="A0AAD6PQM4"/>
<reference evidence="1" key="1">
    <citation type="journal article" date="2023" name="Mol. Ecol. Resour.">
        <title>Chromosome-level genome assembly of a triploid poplar Populus alba 'Berolinensis'.</title>
        <authorList>
            <person name="Chen S."/>
            <person name="Yu Y."/>
            <person name="Wang X."/>
            <person name="Wang S."/>
            <person name="Zhang T."/>
            <person name="Zhou Y."/>
            <person name="He R."/>
            <person name="Meng N."/>
            <person name="Wang Y."/>
            <person name="Liu W."/>
            <person name="Liu Z."/>
            <person name="Liu J."/>
            <person name="Guo Q."/>
            <person name="Huang H."/>
            <person name="Sederoff R.R."/>
            <person name="Wang G."/>
            <person name="Qu G."/>
            <person name="Chen S."/>
        </authorList>
    </citation>
    <scope>NUCLEOTIDE SEQUENCE</scope>
    <source>
        <strain evidence="1">SC-2020</strain>
    </source>
</reference>
<evidence type="ECO:0000313" key="2">
    <source>
        <dbReference type="Proteomes" id="UP001164929"/>
    </source>
</evidence>
<evidence type="ECO:0000313" key="1">
    <source>
        <dbReference type="EMBL" id="KAJ6952166.1"/>
    </source>
</evidence>
<name>A0AAD6PQM4_9ROSI</name>
<keyword evidence="2" id="KW-1185">Reference proteome</keyword>
<proteinExistence type="predicted"/>
<gene>
    <name evidence="1" type="ORF">NC653_041349</name>
</gene>
<comment type="caution">
    <text evidence="1">The sequence shown here is derived from an EMBL/GenBank/DDBJ whole genome shotgun (WGS) entry which is preliminary data.</text>
</comment>
<accession>A0AAD6PQM4</accession>
<sequence length="30" mass="3497">MLFLWSHCSIQQLRLKQSAGCIELGRKRGH</sequence>
<dbReference type="EMBL" id="JAQIZT010000019">
    <property type="protein sequence ID" value="KAJ6952166.1"/>
    <property type="molecule type" value="Genomic_DNA"/>
</dbReference>
<organism evidence="1 2">
    <name type="scientific">Populus alba x Populus x berolinensis</name>
    <dbReference type="NCBI Taxonomy" id="444605"/>
    <lineage>
        <taxon>Eukaryota</taxon>
        <taxon>Viridiplantae</taxon>
        <taxon>Streptophyta</taxon>
        <taxon>Embryophyta</taxon>
        <taxon>Tracheophyta</taxon>
        <taxon>Spermatophyta</taxon>
        <taxon>Magnoliopsida</taxon>
        <taxon>eudicotyledons</taxon>
        <taxon>Gunneridae</taxon>
        <taxon>Pentapetalae</taxon>
        <taxon>rosids</taxon>
        <taxon>fabids</taxon>
        <taxon>Malpighiales</taxon>
        <taxon>Salicaceae</taxon>
        <taxon>Saliceae</taxon>
        <taxon>Populus</taxon>
    </lineage>
</organism>